<keyword evidence="2" id="KW-1185">Reference proteome</keyword>
<organism evidence="1 2">
    <name type="scientific">Portunus trituberculatus</name>
    <name type="common">Swimming crab</name>
    <name type="synonym">Neptunus trituberculatus</name>
    <dbReference type="NCBI Taxonomy" id="210409"/>
    <lineage>
        <taxon>Eukaryota</taxon>
        <taxon>Metazoa</taxon>
        <taxon>Ecdysozoa</taxon>
        <taxon>Arthropoda</taxon>
        <taxon>Crustacea</taxon>
        <taxon>Multicrustacea</taxon>
        <taxon>Malacostraca</taxon>
        <taxon>Eumalacostraca</taxon>
        <taxon>Eucarida</taxon>
        <taxon>Decapoda</taxon>
        <taxon>Pleocyemata</taxon>
        <taxon>Brachyura</taxon>
        <taxon>Eubrachyura</taxon>
        <taxon>Portunoidea</taxon>
        <taxon>Portunidae</taxon>
        <taxon>Portuninae</taxon>
        <taxon>Portunus</taxon>
    </lineage>
</organism>
<name>A0A5B7H3B5_PORTR</name>
<proteinExistence type="predicted"/>
<dbReference type="EMBL" id="VSRR010022236">
    <property type="protein sequence ID" value="MPC64553.1"/>
    <property type="molecule type" value="Genomic_DNA"/>
</dbReference>
<evidence type="ECO:0000313" key="1">
    <source>
        <dbReference type="EMBL" id="MPC64553.1"/>
    </source>
</evidence>
<protein>
    <submittedName>
        <fullName evidence="1">Uncharacterized protein</fullName>
    </submittedName>
</protein>
<reference evidence="1 2" key="1">
    <citation type="submission" date="2019-05" db="EMBL/GenBank/DDBJ databases">
        <title>Another draft genome of Portunus trituberculatus and its Hox gene families provides insights of decapod evolution.</title>
        <authorList>
            <person name="Jeong J.-H."/>
            <person name="Song I."/>
            <person name="Kim S."/>
            <person name="Choi T."/>
            <person name="Kim D."/>
            <person name="Ryu S."/>
            <person name="Kim W."/>
        </authorList>
    </citation>
    <scope>NUCLEOTIDE SEQUENCE [LARGE SCALE GENOMIC DNA]</scope>
    <source>
        <tissue evidence="1">Muscle</tissue>
    </source>
</reference>
<gene>
    <name evidence="1" type="ORF">E2C01_058671</name>
</gene>
<comment type="caution">
    <text evidence="1">The sequence shown here is derived from an EMBL/GenBank/DDBJ whole genome shotgun (WGS) entry which is preliminary data.</text>
</comment>
<dbReference type="Proteomes" id="UP000324222">
    <property type="component" value="Unassembled WGS sequence"/>
</dbReference>
<accession>A0A5B7H3B5</accession>
<evidence type="ECO:0000313" key="2">
    <source>
        <dbReference type="Proteomes" id="UP000324222"/>
    </source>
</evidence>
<dbReference type="AlphaFoldDB" id="A0A5B7H3B5"/>
<sequence length="62" mass="6698">MAPQKRTQGLFFSEVCSLSRVPACGASLRADLGLEDNGGAVVPLWECSSVWWKDSVGVEKNN</sequence>